<dbReference type="InterPro" id="IPR003959">
    <property type="entry name" value="ATPase_AAA_core"/>
</dbReference>
<dbReference type="PANTHER" id="PTHR43581:SF2">
    <property type="entry name" value="EXCINUCLEASE ATPASE SUBUNIT"/>
    <property type="match status" value="1"/>
</dbReference>
<dbReference type="InterPro" id="IPR027417">
    <property type="entry name" value="P-loop_NTPase"/>
</dbReference>
<dbReference type="PANTHER" id="PTHR43581">
    <property type="entry name" value="ATP/GTP PHOSPHATASE"/>
    <property type="match status" value="1"/>
</dbReference>
<dbReference type="EMBL" id="JBHLTS010000080">
    <property type="protein sequence ID" value="MFC0518956.1"/>
    <property type="molecule type" value="Genomic_DNA"/>
</dbReference>
<proteinExistence type="predicted"/>
<evidence type="ECO:0000313" key="2">
    <source>
        <dbReference type="EMBL" id="MFC0518956.1"/>
    </source>
</evidence>
<organism evidence="2 3">
    <name type="scientific">Mucilaginibacter angelicae</name>
    <dbReference type="NCBI Taxonomy" id="869718"/>
    <lineage>
        <taxon>Bacteria</taxon>
        <taxon>Pseudomonadati</taxon>
        <taxon>Bacteroidota</taxon>
        <taxon>Sphingobacteriia</taxon>
        <taxon>Sphingobacteriales</taxon>
        <taxon>Sphingobacteriaceae</taxon>
        <taxon>Mucilaginibacter</taxon>
    </lineage>
</organism>
<gene>
    <name evidence="2" type="ORF">ACFFGT_32375</name>
</gene>
<evidence type="ECO:0000313" key="3">
    <source>
        <dbReference type="Proteomes" id="UP001589828"/>
    </source>
</evidence>
<feature type="domain" description="AAA+ ATPase" evidence="1">
    <location>
        <begin position="253"/>
        <end position="534"/>
    </location>
</feature>
<accession>A0ABV6LHT2</accession>
<dbReference type="SMART" id="SM00382">
    <property type="entry name" value="AAA"/>
    <property type="match status" value="1"/>
</dbReference>
<dbReference type="Pfam" id="PF13476">
    <property type="entry name" value="AAA_23"/>
    <property type="match status" value="1"/>
</dbReference>
<name>A0ABV6LHT2_9SPHI</name>
<dbReference type="Pfam" id="PF13304">
    <property type="entry name" value="AAA_21"/>
    <property type="match status" value="1"/>
</dbReference>
<dbReference type="InterPro" id="IPR038729">
    <property type="entry name" value="Rad50/SbcC_AAA"/>
</dbReference>
<keyword evidence="3" id="KW-1185">Reference proteome</keyword>
<evidence type="ECO:0000259" key="1">
    <source>
        <dbReference type="SMART" id="SM00382"/>
    </source>
</evidence>
<sequence length="611" mass="69603">MPNILSIHSELFDYLVEWSNKHRYADNELNPFFYIRSSNDKRFKEGYWFPGNEDYLCLSFWTGGDSLNKTPNIYLDVTDNGDCRGLIIARDSEDKLAYFEKLVAFLREFGVEYRPTRRKGVWENRFKDKGDYMASLKSYLLEDKFLVDLFVLEHDPLNYINDYSSHFGLLAADVFEDNYARVREQKSILETERARKEAGRNISAAEQSKGFNFGSPFPPVGDFPEGLPYALRDLNVKNYQGIRDTTLFNLPADSQWIFITGENGYGKSSVLQAITLGLNDDRVLDSYLDTESRIEVVLHASGATETMVRLKTGTRGNVYNKPNQMIVAYGPVRLNTFLPDSQNQEDKTLSNVMNLFRTTTRLKSLQYELFAKTHTDPQVFKKLEKAVKEATNGRISEIEVVGENVLFRETLSNGEVLPAIPLENLAAGFRSVINIIGDIIIRYSDRTSFSDYKDYCGLVLIDEIENHLHPLLQRELPDALSKVFPKIQFIATTHSPIPLLGAPKNSVILTVSRNLEDGITVERLDDQIDFSNLLPNTILTSPIFGFEKIIPSANTDISAISTTDDFASSEEVKEIRQALNLKKIDFDAIDRDFDAQQRTRDRENDADQLPI</sequence>
<dbReference type="InterPro" id="IPR003593">
    <property type="entry name" value="AAA+_ATPase"/>
</dbReference>
<protein>
    <submittedName>
        <fullName evidence="2">AAA family ATPase</fullName>
    </submittedName>
</protein>
<dbReference type="Gene3D" id="3.40.50.300">
    <property type="entry name" value="P-loop containing nucleotide triphosphate hydrolases"/>
    <property type="match status" value="1"/>
</dbReference>
<dbReference type="SUPFAM" id="SSF52540">
    <property type="entry name" value="P-loop containing nucleoside triphosphate hydrolases"/>
    <property type="match status" value="1"/>
</dbReference>
<dbReference type="InterPro" id="IPR051396">
    <property type="entry name" value="Bact_Antivir_Def_Nuclease"/>
</dbReference>
<reference evidence="2 3" key="1">
    <citation type="submission" date="2024-09" db="EMBL/GenBank/DDBJ databases">
        <authorList>
            <person name="Sun Q."/>
            <person name="Mori K."/>
        </authorList>
    </citation>
    <scope>NUCLEOTIDE SEQUENCE [LARGE SCALE GENOMIC DNA]</scope>
    <source>
        <strain evidence="2 3">NCAIM B.02415</strain>
    </source>
</reference>
<dbReference type="Proteomes" id="UP001589828">
    <property type="component" value="Unassembled WGS sequence"/>
</dbReference>
<comment type="caution">
    <text evidence="2">The sequence shown here is derived from an EMBL/GenBank/DDBJ whole genome shotgun (WGS) entry which is preliminary data.</text>
</comment>
<dbReference type="RefSeq" id="WP_377026658.1">
    <property type="nucleotide sequence ID" value="NZ_JBHLTS010000080.1"/>
</dbReference>